<organism evidence="2 3">
    <name type="scientific">Nocardioides caeni</name>
    <dbReference type="NCBI Taxonomy" id="574700"/>
    <lineage>
        <taxon>Bacteria</taxon>
        <taxon>Bacillati</taxon>
        <taxon>Actinomycetota</taxon>
        <taxon>Actinomycetes</taxon>
        <taxon>Propionibacteriales</taxon>
        <taxon>Nocardioidaceae</taxon>
        <taxon>Nocardioides</taxon>
    </lineage>
</organism>
<evidence type="ECO:0000313" key="3">
    <source>
        <dbReference type="Proteomes" id="UP000307087"/>
    </source>
</evidence>
<feature type="transmembrane region" description="Helical" evidence="1">
    <location>
        <begin position="516"/>
        <end position="540"/>
    </location>
</feature>
<name>A0A4S8N1T7_9ACTN</name>
<proteinExistence type="predicted"/>
<dbReference type="SUPFAM" id="SSF53448">
    <property type="entry name" value="Nucleotide-diphospho-sugar transferases"/>
    <property type="match status" value="1"/>
</dbReference>
<reference evidence="2 3" key="1">
    <citation type="journal article" date="2009" name="Int. J. Syst. Evol. Microbiol.">
        <title>Nocardioides caeni sp. nov., isolated from wastewater.</title>
        <authorList>
            <person name="Yoon J.H."/>
            <person name="Kang S.J."/>
            <person name="Park S."/>
            <person name="Kim W."/>
            <person name="Oh T.K."/>
        </authorList>
    </citation>
    <scope>NUCLEOTIDE SEQUENCE [LARGE SCALE GENOMIC DNA]</scope>
    <source>
        <strain evidence="2 3">DSM 23134</strain>
    </source>
</reference>
<accession>A0A4S8N1T7</accession>
<dbReference type="Proteomes" id="UP000307087">
    <property type="component" value="Unassembled WGS sequence"/>
</dbReference>
<dbReference type="EMBL" id="STGW01000012">
    <property type="protein sequence ID" value="THV09878.1"/>
    <property type="molecule type" value="Genomic_DNA"/>
</dbReference>
<dbReference type="OrthoDB" id="7431422at2"/>
<dbReference type="AlphaFoldDB" id="A0A4S8N1T7"/>
<gene>
    <name evidence="2" type="ORF">E9934_15225</name>
</gene>
<dbReference type="InterPro" id="IPR029044">
    <property type="entry name" value="Nucleotide-diphossugar_trans"/>
</dbReference>
<keyword evidence="1" id="KW-0472">Membrane</keyword>
<dbReference type="RefSeq" id="WP_136563756.1">
    <property type="nucleotide sequence ID" value="NZ_BAABLS010000006.1"/>
</dbReference>
<keyword evidence="3" id="KW-1185">Reference proteome</keyword>
<protein>
    <submittedName>
        <fullName evidence="2">Uncharacterized protein</fullName>
    </submittedName>
</protein>
<keyword evidence="1" id="KW-1133">Transmembrane helix</keyword>
<feature type="transmembrane region" description="Helical" evidence="1">
    <location>
        <begin position="184"/>
        <end position="202"/>
    </location>
</feature>
<dbReference type="InterPro" id="IPR037257">
    <property type="entry name" value="T2SS_E_N_sf"/>
</dbReference>
<keyword evidence="1" id="KW-0812">Transmembrane</keyword>
<comment type="caution">
    <text evidence="2">The sequence shown here is derived from an EMBL/GenBank/DDBJ whole genome shotgun (WGS) entry which is preliminary data.</text>
</comment>
<feature type="transmembrane region" description="Helical" evidence="1">
    <location>
        <begin position="596"/>
        <end position="617"/>
    </location>
</feature>
<sequence length="634" mass="67939">MAHIGAQLIRAGRIDPADLTAALDRQRHEGGYVGRHLIESGAISRSAFHDALARSWHLETRDLVVRPPDSSVAVQASPEVTAELGWVACEIAADGAVVVATAVRPAEELLTEVSEYFPGRQIRLVACTERDLDWATLRSRRSRLAATERRDRRRDDVVGPVHHVMTLLGSIGAVALAVALPPVALAWLVLTAGALFVVGAALQSALAISAIADELVPAADGPRPLGPWTGADHAFGRPAPLGPVASPLDEDLDLSLPVYSVLVRLWGGESWLRIVLDHLQMLDYPRARLDAILLVAETDAVTMDAVRRVAPPEWVRVVRLPVDDFRDPVAASDHGLAIAHGRYVVAYERDAAPVPDQLRAAVAAFEADLLDLIDHRPDRAPLAGLRVARRSEVDAPSLFGRMTGVDDALQLDRSTGGRPGAVLPLDFCSTHFNMRLLRRLGGFEAATWQLPEAQSPTQRRARFEVLDSTSLRPRAPGPLHWMHERSQASAYTQLAGLRQLAAALGRRPDRPGLGEAVLGLSMPTMFLAYPVLLLGSLLTATLTFVDGGAQGAGLPLVARAAWLGVGETALVLGSAAMVAALVLVRRQGWRAACGAALLPLHWLLHAGATWSALLALATGAGRRRVVRNPASFLV</sequence>
<dbReference type="SUPFAM" id="SSF160246">
    <property type="entry name" value="EspE N-terminal domain-like"/>
    <property type="match status" value="1"/>
</dbReference>
<evidence type="ECO:0000313" key="2">
    <source>
        <dbReference type="EMBL" id="THV09878.1"/>
    </source>
</evidence>
<feature type="transmembrane region" description="Helical" evidence="1">
    <location>
        <begin position="560"/>
        <end position="584"/>
    </location>
</feature>
<evidence type="ECO:0000256" key="1">
    <source>
        <dbReference type="SAM" id="Phobius"/>
    </source>
</evidence>
<feature type="transmembrane region" description="Helical" evidence="1">
    <location>
        <begin position="157"/>
        <end position="178"/>
    </location>
</feature>